<keyword evidence="2" id="KW-1185">Reference proteome</keyword>
<organism evidence="1 2">
    <name type="scientific">Trichonephila clavata</name>
    <name type="common">Joro spider</name>
    <name type="synonym">Nephila clavata</name>
    <dbReference type="NCBI Taxonomy" id="2740835"/>
    <lineage>
        <taxon>Eukaryota</taxon>
        <taxon>Metazoa</taxon>
        <taxon>Ecdysozoa</taxon>
        <taxon>Arthropoda</taxon>
        <taxon>Chelicerata</taxon>
        <taxon>Arachnida</taxon>
        <taxon>Araneae</taxon>
        <taxon>Araneomorphae</taxon>
        <taxon>Entelegynae</taxon>
        <taxon>Araneoidea</taxon>
        <taxon>Nephilidae</taxon>
        <taxon>Trichonephila</taxon>
    </lineage>
</organism>
<evidence type="ECO:0000313" key="2">
    <source>
        <dbReference type="Proteomes" id="UP000887116"/>
    </source>
</evidence>
<proteinExistence type="predicted"/>
<accession>A0A8X6HG47</accession>
<dbReference type="Proteomes" id="UP000887116">
    <property type="component" value="Unassembled WGS sequence"/>
</dbReference>
<reference evidence="1" key="1">
    <citation type="submission" date="2020-07" db="EMBL/GenBank/DDBJ databases">
        <title>Multicomponent nature underlies the extraordinary mechanical properties of spider dragline silk.</title>
        <authorList>
            <person name="Kono N."/>
            <person name="Nakamura H."/>
            <person name="Mori M."/>
            <person name="Yoshida Y."/>
            <person name="Ohtoshi R."/>
            <person name="Malay A.D."/>
            <person name="Moran D.A.P."/>
            <person name="Tomita M."/>
            <person name="Numata K."/>
            <person name="Arakawa K."/>
        </authorList>
    </citation>
    <scope>NUCLEOTIDE SEQUENCE</scope>
</reference>
<protein>
    <submittedName>
        <fullName evidence="1">Uncharacterized protein</fullName>
    </submittedName>
</protein>
<dbReference type="AlphaFoldDB" id="A0A8X6HG47"/>
<sequence>MNAKFWPSFKLIAMVKVALKILHSFRKRTFLDIFEEIKKSSGYYSKVSSAIQTLLPSSRFSPAVKKQISGIVRALDLEFARWLQAHAEVLVGADLDYSKVLCWHSYGVINKLETAKILVQDENIEIKRRFVLACKYFFEDHAHALWVNISDEDKIHMAGQYCSLACMKFWMTKLYNRDMKDSIEMFHNTTDTESFSENYLGLRYYFKKLEPRARYQCLSYGLKEGEIHHFDLYLCFAELTINEVRDLLHRLSASKRVRVMELFLNFPLQSIFVEVVHQSWIFIPKHSLRNLLHIIFHERVQKSWYDINYAQLAKELWECSPFPYKSSLRRDKIYEDLILFTVCFTDWSHNSS</sequence>
<gene>
    <name evidence="1" type="primary">NCL1_13039</name>
    <name evidence="1" type="ORF">TNCT_511221</name>
</gene>
<name>A0A8X6HG47_TRICU</name>
<dbReference type="EMBL" id="BMAO01008266">
    <property type="protein sequence ID" value="GFR22218.1"/>
    <property type="molecule type" value="Genomic_DNA"/>
</dbReference>
<evidence type="ECO:0000313" key="1">
    <source>
        <dbReference type="EMBL" id="GFR22218.1"/>
    </source>
</evidence>
<comment type="caution">
    <text evidence="1">The sequence shown here is derived from an EMBL/GenBank/DDBJ whole genome shotgun (WGS) entry which is preliminary data.</text>
</comment>